<dbReference type="AlphaFoldDB" id="A0A7J8VCR3"/>
<proteinExistence type="predicted"/>
<evidence type="ECO:0000313" key="2">
    <source>
        <dbReference type="Proteomes" id="UP000593573"/>
    </source>
</evidence>
<comment type="caution">
    <text evidence="1">The sequence shown here is derived from an EMBL/GenBank/DDBJ whole genome shotgun (WGS) entry which is preliminary data.</text>
</comment>
<dbReference type="EMBL" id="JABFAB010000009">
    <property type="protein sequence ID" value="MBA0660608.1"/>
    <property type="molecule type" value="Genomic_DNA"/>
</dbReference>
<evidence type="ECO:0000313" key="1">
    <source>
        <dbReference type="EMBL" id="MBA0660608.1"/>
    </source>
</evidence>
<dbReference type="Proteomes" id="UP000593573">
    <property type="component" value="Unassembled WGS sequence"/>
</dbReference>
<organism evidence="1 2">
    <name type="scientific">Gossypium klotzschianum</name>
    <dbReference type="NCBI Taxonomy" id="34286"/>
    <lineage>
        <taxon>Eukaryota</taxon>
        <taxon>Viridiplantae</taxon>
        <taxon>Streptophyta</taxon>
        <taxon>Embryophyta</taxon>
        <taxon>Tracheophyta</taxon>
        <taxon>Spermatophyta</taxon>
        <taxon>Magnoliopsida</taxon>
        <taxon>eudicotyledons</taxon>
        <taxon>Gunneridae</taxon>
        <taxon>Pentapetalae</taxon>
        <taxon>rosids</taxon>
        <taxon>malvids</taxon>
        <taxon>Malvales</taxon>
        <taxon>Malvaceae</taxon>
        <taxon>Malvoideae</taxon>
        <taxon>Gossypium</taxon>
    </lineage>
</organism>
<dbReference type="OrthoDB" id="1001242at2759"/>
<keyword evidence="2" id="KW-1185">Reference proteome</keyword>
<protein>
    <submittedName>
        <fullName evidence="1">Uncharacterized protein</fullName>
    </submittedName>
</protein>
<gene>
    <name evidence="1" type="ORF">Goklo_012596</name>
</gene>
<sequence>MEDVINLTQGRSSWNYRLDTELPKNFNQAVMFLVAKMWMQFISTRIAPALNVFNVNVFQIVLLDDILQRKQKDQSKVRKGTQRDIDAELDRMIRWMLETKPELQEFARMNGLHVLNYPPDMFRQTLTHQDEGVNLEEKSVSILTCAL</sequence>
<accession>A0A7J8VCR3</accession>
<name>A0A7J8VCR3_9ROSI</name>
<reference evidence="1 2" key="1">
    <citation type="journal article" date="2019" name="Genome Biol. Evol.">
        <title>Insights into the evolution of the New World diploid cottons (Gossypium, subgenus Houzingenia) based on genome sequencing.</title>
        <authorList>
            <person name="Grover C.E."/>
            <person name="Arick M.A. 2nd"/>
            <person name="Thrash A."/>
            <person name="Conover J.L."/>
            <person name="Sanders W.S."/>
            <person name="Peterson D.G."/>
            <person name="Frelichowski J.E."/>
            <person name="Scheffler J.A."/>
            <person name="Scheffler B.E."/>
            <person name="Wendel J.F."/>
        </authorList>
    </citation>
    <scope>NUCLEOTIDE SEQUENCE [LARGE SCALE GENOMIC DNA]</scope>
    <source>
        <strain evidence="1">57</strain>
        <tissue evidence="1">Leaf</tissue>
    </source>
</reference>